<dbReference type="InterPro" id="IPR007227">
    <property type="entry name" value="Cell_shape_determining_MreD"/>
</dbReference>
<dbReference type="AlphaFoldDB" id="A0A3S5EPE9"/>
<organism evidence="9 10">
    <name type="scientific">Segatella oris</name>
    <dbReference type="NCBI Taxonomy" id="28135"/>
    <lineage>
        <taxon>Bacteria</taxon>
        <taxon>Pseudomonadati</taxon>
        <taxon>Bacteroidota</taxon>
        <taxon>Bacteroidia</taxon>
        <taxon>Bacteroidales</taxon>
        <taxon>Prevotellaceae</taxon>
        <taxon>Segatella</taxon>
    </lineage>
</organism>
<feature type="transmembrane region" description="Helical" evidence="8">
    <location>
        <begin position="51"/>
        <end position="67"/>
    </location>
</feature>
<comment type="subcellular location">
    <subcellularLocation>
        <location evidence="1">Cell membrane</location>
        <topology evidence="1">Multi-pass membrane protein</topology>
    </subcellularLocation>
</comment>
<evidence type="ECO:0000313" key="9">
    <source>
        <dbReference type="EMBL" id="VEH16261.1"/>
    </source>
</evidence>
<dbReference type="GeneID" id="85013041"/>
<dbReference type="GO" id="GO:0008360">
    <property type="term" value="P:regulation of cell shape"/>
    <property type="evidence" value="ECO:0007669"/>
    <property type="project" value="UniProtKB-KW"/>
</dbReference>
<feature type="transmembrane region" description="Helical" evidence="8">
    <location>
        <begin position="73"/>
        <end position="92"/>
    </location>
</feature>
<evidence type="ECO:0000256" key="4">
    <source>
        <dbReference type="ARBA" id="ARBA00022692"/>
    </source>
</evidence>
<keyword evidence="4 8" id="KW-0812">Transmembrane</keyword>
<evidence type="ECO:0000256" key="8">
    <source>
        <dbReference type="SAM" id="Phobius"/>
    </source>
</evidence>
<evidence type="ECO:0000256" key="7">
    <source>
        <dbReference type="ARBA" id="ARBA00023136"/>
    </source>
</evidence>
<evidence type="ECO:0000256" key="6">
    <source>
        <dbReference type="ARBA" id="ARBA00022989"/>
    </source>
</evidence>
<dbReference type="GO" id="GO:0005886">
    <property type="term" value="C:plasma membrane"/>
    <property type="evidence" value="ECO:0007669"/>
    <property type="project" value="UniProtKB-SubCell"/>
</dbReference>
<name>A0A3S5EPE9_9BACT</name>
<protein>
    <submittedName>
        <fullName evidence="9">Rod shape-determining protein MreD</fullName>
    </submittedName>
</protein>
<gene>
    <name evidence="9" type="ORF">NCTC13071_02285</name>
</gene>
<dbReference type="NCBIfam" id="TIGR03426">
    <property type="entry name" value="shape_MreD"/>
    <property type="match status" value="1"/>
</dbReference>
<feature type="transmembrane region" description="Helical" evidence="8">
    <location>
        <begin position="113"/>
        <end position="134"/>
    </location>
</feature>
<evidence type="ECO:0000313" key="10">
    <source>
        <dbReference type="Proteomes" id="UP000274578"/>
    </source>
</evidence>
<dbReference type="RefSeq" id="WP_025879732.1">
    <property type="nucleotide sequence ID" value="NZ_CAUUIS010000007.1"/>
</dbReference>
<feature type="transmembrane region" description="Helical" evidence="8">
    <location>
        <begin position="140"/>
        <end position="160"/>
    </location>
</feature>
<keyword evidence="3" id="KW-1003">Cell membrane</keyword>
<feature type="transmembrane region" description="Helical" evidence="8">
    <location>
        <begin position="5"/>
        <end position="21"/>
    </location>
</feature>
<keyword evidence="5" id="KW-0133">Cell shape</keyword>
<dbReference type="KEGG" id="poc:NCTC13071_02285"/>
<sequence>MNIQILRGALLFAVLLLVQVLVFNHIHLFNCATPLLYIYVALLFPRDIPRWAALVSCFIMGFLVDMFSNTPGVSMASLTFLGLIQPFVLNLFMQHDSADDLQPSMRSLGFGRFFYYTVVMVLVYCILFFTLETFNFFNWIQWLESIAGSMIITVILILTLDNFRSR</sequence>
<dbReference type="EMBL" id="LR134384">
    <property type="protein sequence ID" value="VEH16261.1"/>
    <property type="molecule type" value="Genomic_DNA"/>
</dbReference>
<reference evidence="9 10" key="1">
    <citation type="submission" date="2018-12" db="EMBL/GenBank/DDBJ databases">
        <authorList>
            <consortium name="Pathogen Informatics"/>
        </authorList>
    </citation>
    <scope>NUCLEOTIDE SEQUENCE [LARGE SCALE GENOMIC DNA]</scope>
    <source>
        <strain evidence="9 10">NCTC13071</strain>
    </source>
</reference>
<evidence type="ECO:0000256" key="5">
    <source>
        <dbReference type="ARBA" id="ARBA00022960"/>
    </source>
</evidence>
<dbReference type="Proteomes" id="UP000274578">
    <property type="component" value="Chromosome 1"/>
</dbReference>
<feature type="transmembrane region" description="Helical" evidence="8">
    <location>
        <begin position="27"/>
        <end position="44"/>
    </location>
</feature>
<keyword evidence="6 8" id="KW-1133">Transmembrane helix</keyword>
<evidence type="ECO:0000256" key="2">
    <source>
        <dbReference type="ARBA" id="ARBA00007776"/>
    </source>
</evidence>
<evidence type="ECO:0000256" key="3">
    <source>
        <dbReference type="ARBA" id="ARBA00022475"/>
    </source>
</evidence>
<comment type="similarity">
    <text evidence="2">Belongs to the MreD family.</text>
</comment>
<proteinExistence type="inferred from homology"/>
<evidence type="ECO:0000256" key="1">
    <source>
        <dbReference type="ARBA" id="ARBA00004651"/>
    </source>
</evidence>
<accession>A0A3S5EPE9</accession>
<keyword evidence="7 8" id="KW-0472">Membrane</keyword>